<dbReference type="InterPro" id="IPR003594">
    <property type="entry name" value="HATPase_dom"/>
</dbReference>
<dbReference type="GO" id="GO:0009927">
    <property type="term" value="F:histidine phosphotransfer kinase activity"/>
    <property type="evidence" value="ECO:0007669"/>
    <property type="project" value="TreeGrafter"/>
</dbReference>
<evidence type="ECO:0000259" key="6">
    <source>
        <dbReference type="PROSITE" id="PS50109"/>
    </source>
</evidence>
<keyword evidence="5" id="KW-0418">Kinase</keyword>
<dbReference type="SUPFAM" id="SSF52172">
    <property type="entry name" value="CheY-like"/>
    <property type="match status" value="1"/>
</dbReference>
<protein>
    <recommendedName>
        <fullName evidence="2">histidine kinase</fullName>
        <ecNumber evidence="2">2.7.13.3</ecNumber>
    </recommendedName>
</protein>
<accession>A0A3B0TVT9</accession>
<dbReference type="GO" id="GO:0000155">
    <property type="term" value="F:phosphorelay sensor kinase activity"/>
    <property type="evidence" value="ECO:0007669"/>
    <property type="project" value="InterPro"/>
</dbReference>
<dbReference type="InterPro" id="IPR001789">
    <property type="entry name" value="Sig_transdc_resp-reg_receiver"/>
</dbReference>
<dbReference type="Gene3D" id="3.30.565.10">
    <property type="entry name" value="Histidine kinase-like ATPase, C-terminal domain"/>
    <property type="match status" value="1"/>
</dbReference>
<organism evidence="8">
    <name type="scientific">hydrothermal vent metagenome</name>
    <dbReference type="NCBI Taxonomy" id="652676"/>
    <lineage>
        <taxon>unclassified sequences</taxon>
        <taxon>metagenomes</taxon>
        <taxon>ecological metagenomes</taxon>
    </lineage>
</organism>
<dbReference type="EMBL" id="UOER01000151">
    <property type="protein sequence ID" value="VAW22685.1"/>
    <property type="molecule type" value="Genomic_DNA"/>
</dbReference>
<dbReference type="Pfam" id="PF00072">
    <property type="entry name" value="Response_reg"/>
    <property type="match status" value="1"/>
</dbReference>
<dbReference type="Pfam" id="PF02518">
    <property type="entry name" value="HATPase_c"/>
    <property type="match status" value="1"/>
</dbReference>
<dbReference type="CDD" id="cd00082">
    <property type="entry name" value="HisKA"/>
    <property type="match status" value="1"/>
</dbReference>
<evidence type="ECO:0000256" key="5">
    <source>
        <dbReference type="ARBA" id="ARBA00022777"/>
    </source>
</evidence>
<proteinExistence type="predicted"/>
<feature type="non-terminal residue" evidence="8">
    <location>
        <position position="1"/>
    </location>
</feature>
<dbReference type="PROSITE" id="PS50110">
    <property type="entry name" value="RESPONSE_REGULATORY"/>
    <property type="match status" value="1"/>
</dbReference>
<dbReference type="PANTHER" id="PTHR43047:SF72">
    <property type="entry name" value="OSMOSENSING HISTIDINE PROTEIN KINASE SLN1"/>
    <property type="match status" value="1"/>
</dbReference>
<keyword evidence="3" id="KW-0597">Phosphoprotein</keyword>
<dbReference type="InterPro" id="IPR005467">
    <property type="entry name" value="His_kinase_dom"/>
</dbReference>
<comment type="catalytic activity">
    <reaction evidence="1">
        <text>ATP + protein L-histidine = ADP + protein N-phospho-L-histidine.</text>
        <dbReference type="EC" id="2.7.13.3"/>
    </reaction>
</comment>
<dbReference type="SMART" id="SM00388">
    <property type="entry name" value="HisKA"/>
    <property type="match status" value="1"/>
</dbReference>
<evidence type="ECO:0000256" key="4">
    <source>
        <dbReference type="ARBA" id="ARBA00022679"/>
    </source>
</evidence>
<evidence type="ECO:0000256" key="1">
    <source>
        <dbReference type="ARBA" id="ARBA00000085"/>
    </source>
</evidence>
<name>A0A3B0TVT9_9ZZZZ</name>
<evidence type="ECO:0000256" key="3">
    <source>
        <dbReference type="ARBA" id="ARBA00022553"/>
    </source>
</evidence>
<dbReference type="AlphaFoldDB" id="A0A3B0TVT9"/>
<dbReference type="PRINTS" id="PR00344">
    <property type="entry name" value="BCTRLSENSOR"/>
</dbReference>
<dbReference type="InterPro" id="IPR011006">
    <property type="entry name" value="CheY-like_superfamily"/>
</dbReference>
<keyword evidence="4" id="KW-0808">Transferase</keyword>
<dbReference type="PROSITE" id="PS50109">
    <property type="entry name" value="HIS_KIN"/>
    <property type="match status" value="1"/>
</dbReference>
<dbReference type="Gene3D" id="1.10.287.130">
    <property type="match status" value="1"/>
</dbReference>
<dbReference type="SUPFAM" id="SSF55874">
    <property type="entry name" value="ATPase domain of HSP90 chaperone/DNA topoisomerase II/histidine kinase"/>
    <property type="match status" value="1"/>
</dbReference>
<evidence type="ECO:0000259" key="7">
    <source>
        <dbReference type="PROSITE" id="PS50110"/>
    </source>
</evidence>
<dbReference type="SMART" id="SM00448">
    <property type="entry name" value="REC"/>
    <property type="match status" value="1"/>
</dbReference>
<dbReference type="InterPro" id="IPR004358">
    <property type="entry name" value="Sig_transdc_His_kin-like_C"/>
</dbReference>
<feature type="domain" description="Response regulatory" evidence="7">
    <location>
        <begin position="274"/>
        <end position="389"/>
    </location>
</feature>
<dbReference type="CDD" id="cd16922">
    <property type="entry name" value="HATPase_EvgS-ArcB-TorS-like"/>
    <property type="match status" value="1"/>
</dbReference>
<dbReference type="SMART" id="SM00387">
    <property type="entry name" value="HATPase_c"/>
    <property type="match status" value="1"/>
</dbReference>
<dbReference type="CDD" id="cd17546">
    <property type="entry name" value="REC_hyHK_CKI1_RcsC-like"/>
    <property type="match status" value="1"/>
</dbReference>
<dbReference type="Pfam" id="PF00512">
    <property type="entry name" value="HisKA"/>
    <property type="match status" value="1"/>
</dbReference>
<dbReference type="InterPro" id="IPR003661">
    <property type="entry name" value="HisK_dim/P_dom"/>
</dbReference>
<evidence type="ECO:0000256" key="2">
    <source>
        <dbReference type="ARBA" id="ARBA00012438"/>
    </source>
</evidence>
<dbReference type="EC" id="2.7.13.3" evidence="2"/>
<sequence length="390" mass="44629">RKEAQKKLNKALIKAKESDKLKSIFLASMSHEIRTPMNSIIGFSEFLLESDLPENKRKNYAKIIITNSKQLLAIVNDILDFSKIEAGVVQLNYQSVNLNKLLNDLYVFYKPIAMESNLMLTYKLGLENYQSVIDIDSTKLNQILTNLLSNAIKFTNEGEVEFGYKLIKNNLQFYVKDTGEGIDDKVKNKIFDRFFQGNLDLVKQHTGTGLGLAISKNFVELFNGKIWFTSSEKGTTFYFTIPYTKNKTSLTSIVSATKKEQFKQGITEKTKKTTILVAEDEEYNMMYINVLFSSTKFKIIEANNGKQAVELFKKHPEIDLVLMDIQMPIMNGNEAMKEIKKIKPSIPVIALSAFAMESDKEKTLKKGFDFYISKPIDKKLLFNTIKEYSF</sequence>
<dbReference type="InterPro" id="IPR036890">
    <property type="entry name" value="HATPase_C_sf"/>
</dbReference>
<dbReference type="GO" id="GO:0005886">
    <property type="term" value="C:plasma membrane"/>
    <property type="evidence" value="ECO:0007669"/>
    <property type="project" value="TreeGrafter"/>
</dbReference>
<gene>
    <name evidence="8" type="ORF">MNBD_BACTEROID04-396</name>
</gene>
<dbReference type="PANTHER" id="PTHR43047">
    <property type="entry name" value="TWO-COMPONENT HISTIDINE PROTEIN KINASE"/>
    <property type="match status" value="1"/>
</dbReference>
<dbReference type="InterPro" id="IPR036097">
    <property type="entry name" value="HisK_dim/P_sf"/>
</dbReference>
<feature type="domain" description="Histidine kinase" evidence="6">
    <location>
        <begin position="28"/>
        <end position="245"/>
    </location>
</feature>
<dbReference type="Gene3D" id="3.40.50.2300">
    <property type="match status" value="1"/>
</dbReference>
<dbReference type="SUPFAM" id="SSF47384">
    <property type="entry name" value="Homodimeric domain of signal transducing histidine kinase"/>
    <property type="match status" value="1"/>
</dbReference>
<evidence type="ECO:0000313" key="8">
    <source>
        <dbReference type="EMBL" id="VAW22685.1"/>
    </source>
</evidence>
<reference evidence="8" key="1">
    <citation type="submission" date="2018-06" db="EMBL/GenBank/DDBJ databases">
        <authorList>
            <person name="Zhirakovskaya E."/>
        </authorList>
    </citation>
    <scope>NUCLEOTIDE SEQUENCE</scope>
</reference>
<dbReference type="FunFam" id="3.30.565.10:FF:000006">
    <property type="entry name" value="Sensor histidine kinase WalK"/>
    <property type="match status" value="1"/>
</dbReference>